<evidence type="ECO:0000256" key="1">
    <source>
        <dbReference type="ARBA" id="ARBA00022801"/>
    </source>
</evidence>
<dbReference type="Proteomes" id="UP000708298">
    <property type="component" value="Unassembled WGS sequence"/>
</dbReference>
<organism evidence="3 4">
    <name type="scientific">Acidisoma silvae</name>
    <dbReference type="NCBI Taxonomy" id="2802396"/>
    <lineage>
        <taxon>Bacteria</taxon>
        <taxon>Pseudomonadati</taxon>
        <taxon>Pseudomonadota</taxon>
        <taxon>Alphaproteobacteria</taxon>
        <taxon>Acetobacterales</taxon>
        <taxon>Acidocellaceae</taxon>
        <taxon>Acidisoma</taxon>
    </lineage>
</organism>
<keyword evidence="1" id="KW-0378">Hydrolase</keyword>
<feature type="domain" description="Metallo-beta-lactamase" evidence="2">
    <location>
        <begin position="46"/>
        <end position="249"/>
    </location>
</feature>
<dbReference type="PANTHER" id="PTHR43546">
    <property type="entry name" value="UPF0173 METAL-DEPENDENT HYDROLASE MJ1163-RELATED"/>
    <property type="match status" value="1"/>
</dbReference>
<dbReference type="Gene3D" id="3.60.15.10">
    <property type="entry name" value="Ribonuclease Z/Hydroxyacylglutathione hydrolase-like"/>
    <property type="match status" value="1"/>
</dbReference>
<dbReference type="InterPro" id="IPR036866">
    <property type="entry name" value="RibonucZ/Hydroxyglut_hydro"/>
</dbReference>
<evidence type="ECO:0000313" key="3">
    <source>
        <dbReference type="EMBL" id="MCB8875882.1"/>
    </source>
</evidence>
<dbReference type="InterPro" id="IPR050114">
    <property type="entry name" value="UPF0173_UPF0282_UlaG_hydrolase"/>
</dbReference>
<dbReference type="SUPFAM" id="SSF56281">
    <property type="entry name" value="Metallo-hydrolase/oxidoreductase"/>
    <property type="match status" value="1"/>
</dbReference>
<accession>A0A964DZ90</accession>
<name>A0A964DZ90_9PROT</name>
<keyword evidence="4" id="KW-1185">Reference proteome</keyword>
<dbReference type="PANTHER" id="PTHR43546:SF9">
    <property type="entry name" value="L-ASCORBATE-6-PHOSPHATE LACTONASE ULAG-RELATED"/>
    <property type="match status" value="1"/>
</dbReference>
<reference evidence="3" key="2">
    <citation type="submission" date="2021-01" db="EMBL/GenBank/DDBJ databases">
        <authorList>
            <person name="Mieszkin S."/>
            <person name="Pouder E."/>
            <person name="Alain K."/>
        </authorList>
    </citation>
    <scope>NUCLEOTIDE SEQUENCE</scope>
    <source>
        <strain evidence="3">HW T2.11</strain>
    </source>
</reference>
<comment type="caution">
    <text evidence="3">The sequence shown here is derived from an EMBL/GenBank/DDBJ whole genome shotgun (WGS) entry which is preliminary data.</text>
</comment>
<evidence type="ECO:0000259" key="2">
    <source>
        <dbReference type="Pfam" id="PF12706"/>
    </source>
</evidence>
<dbReference type="EMBL" id="JAESVB010000004">
    <property type="protein sequence ID" value="MCB8875882.1"/>
    <property type="molecule type" value="Genomic_DNA"/>
</dbReference>
<dbReference type="GO" id="GO:0016787">
    <property type="term" value="F:hydrolase activity"/>
    <property type="evidence" value="ECO:0007669"/>
    <property type="project" value="UniProtKB-KW"/>
</dbReference>
<proteinExistence type="predicted"/>
<dbReference type="Pfam" id="PF12706">
    <property type="entry name" value="Lactamase_B_2"/>
    <property type="match status" value="1"/>
</dbReference>
<reference evidence="3" key="1">
    <citation type="journal article" date="2021" name="Microorganisms">
        <title>Acidisoma silvae sp. nov. and Acidisomacellulosilytica sp. nov., Two Acidophilic Bacteria Isolated from Decaying Wood, Hydrolyzing Cellulose and Producing Poly-3-hydroxybutyrate.</title>
        <authorList>
            <person name="Mieszkin S."/>
            <person name="Pouder E."/>
            <person name="Uroz S."/>
            <person name="Simon-Colin C."/>
            <person name="Alain K."/>
        </authorList>
    </citation>
    <scope>NUCLEOTIDE SEQUENCE</scope>
    <source>
        <strain evidence="3">HW T2.11</strain>
    </source>
</reference>
<gene>
    <name evidence="3" type="ORF">ASILVAE211_11880</name>
</gene>
<dbReference type="AlphaFoldDB" id="A0A964DZ90"/>
<evidence type="ECO:0000313" key="4">
    <source>
        <dbReference type="Proteomes" id="UP000708298"/>
    </source>
</evidence>
<protein>
    <submittedName>
        <fullName evidence="3">MBL fold metallo-hydrolase</fullName>
    </submittedName>
</protein>
<sequence length="288" mass="30826">MTMPVRCDAQPFAGPLASRLREPREGLCLYWLGQAGFLIRGAGLTLLIDAYLSDSLAEKYRGKPLPHRRMMPAPIAVQDLPPIDLVLCSHAHTDHMDPGTLQPLLALQPQARVVAPRAKRAEAMARGGVTDDRVLAIEAGESLFPLSGLTLRALRAAHETLERDEDGLHLFLGYGMSVAGVTVFHSGDSIPFPGQIADVQALGADLALLPVNGRSPALAAQRVPGNFLLGEAIALTEAAAIPTMIAHHFDMFDFNTLPRAEIEAAAAKSDLPIQLLPASTGMEYRLAP</sequence>
<dbReference type="InterPro" id="IPR001279">
    <property type="entry name" value="Metallo-B-lactamas"/>
</dbReference>